<organism evidence="2 3">
    <name type="scientific">Geodermatophilus normandii</name>
    <dbReference type="NCBI Taxonomy" id="1137989"/>
    <lineage>
        <taxon>Bacteria</taxon>
        <taxon>Bacillati</taxon>
        <taxon>Actinomycetota</taxon>
        <taxon>Actinomycetes</taxon>
        <taxon>Geodermatophilales</taxon>
        <taxon>Geodermatophilaceae</taxon>
        <taxon>Geodermatophilus</taxon>
    </lineage>
</organism>
<dbReference type="PANTHER" id="PTHR43433">
    <property type="entry name" value="HYDROLASE, ALPHA/BETA FOLD FAMILY PROTEIN"/>
    <property type="match status" value="1"/>
</dbReference>
<gene>
    <name evidence="2" type="ORF">GCU54_20350</name>
</gene>
<dbReference type="Proteomes" id="UP000471126">
    <property type="component" value="Unassembled WGS sequence"/>
</dbReference>
<dbReference type="InterPro" id="IPR000073">
    <property type="entry name" value="AB_hydrolase_1"/>
</dbReference>
<dbReference type="PRINTS" id="PR00111">
    <property type="entry name" value="ABHYDROLASE"/>
</dbReference>
<dbReference type="PANTHER" id="PTHR43433:SF5">
    <property type="entry name" value="AB HYDROLASE-1 DOMAIN-CONTAINING PROTEIN"/>
    <property type="match status" value="1"/>
</dbReference>
<name>A0A6P0GM39_9ACTN</name>
<dbReference type="Gene3D" id="3.40.50.1820">
    <property type="entry name" value="alpha/beta hydrolase"/>
    <property type="match status" value="1"/>
</dbReference>
<dbReference type="RefSeq" id="WP_163478426.1">
    <property type="nucleotide sequence ID" value="NZ_JAAGWE010000037.1"/>
</dbReference>
<evidence type="ECO:0000313" key="2">
    <source>
        <dbReference type="EMBL" id="NEM08326.1"/>
    </source>
</evidence>
<sequence>MSAAAAVPYHPPRMATVGEVDLCYDAFGDPDAPLMLLIMGLGFQLIHWPEDFCRQLAAEGFRVVRFDNRDAGRSTHLPGRRYTLEDMADDAVGLLDALGVDSAHIVGASLGGMIAQTMAIRHPRRVRSLASLMSTTGRRGKGRTSLRVFRYALARPPRTEEEAIERRVRVFSLIGSTGFDQDLDELRRVSAIAFERDPDARDGRRRQHRAVRAAPDRTEALRMLTVATVVIHGTEDLLCHPSGGQATAEAIPGARLELIAGMGHDLPRGAWPQLLRAIASNAQSAGQP</sequence>
<dbReference type="EMBL" id="JAAGWE010000037">
    <property type="protein sequence ID" value="NEM08326.1"/>
    <property type="molecule type" value="Genomic_DNA"/>
</dbReference>
<dbReference type="GO" id="GO:0046503">
    <property type="term" value="P:glycerolipid catabolic process"/>
    <property type="evidence" value="ECO:0007669"/>
    <property type="project" value="TreeGrafter"/>
</dbReference>
<feature type="domain" description="AB hydrolase-1" evidence="1">
    <location>
        <begin position="34"/>
        <end position="265"/>
    </location>
</feature>
<protein>
    <submittedName>
        <fullName evidence="2">Alpha/beta fold hydrolase</fullName>
    </submittedName>
</protein>
<evidence type="ECO:0000259" key="1">
    <source>
        <dbReference type="Pfam" id="PF00561"/>
    </source>
</evidence>
<evidence type="ECO:0000313" key="3">
    <source>
        <dbReference type="Proteomes" id="UP000471126"/>
    </source>
</evidence>
<dbReference type="AlphaFoldDB" id="A0A6P0GM39"/>
<dbReference type="InterPro" id="IPR050471">
    <property type="entry name" value="AB_hydrolase"/>
</dbReference>
<keyword evidence="2" id="KW-0378">Hydrolase</keyword>
<comment type="caution">
    <text evidence="2">The sequence shown here is derived from an EMBL/GenBank/DDBJ whole genome shotgun (WGS) entry which is preliminary data.</text>
</comment>
<accession>A0A6P0GM39</accession>
<dbReference type="InterPro" id="IPR029058">
    <property type="entry name" value="AB_hydrolase_fold"/>
</dbReference>
<dbReference type="GO" id="GO:0004806">
    <property type="term" value="F:triacylglycerol lipase activity"/>
    <property type="evidence" value="ECO:0007669"/>
    <property type="project" value="TreeGrafter"/>
</dbReference>
<proteinExistence type="predicted"/>
<dbReference type="Pfam" id="PF00561">
    <property type="entry name" value="Abhydrolase_1"/>
    <property type="match status" value="1"/>
</dbReference>
<reference evidence="2 3" key="1">
    <citation type="submission" date="2019-12" db="EMBL/GenBank/DDBJ databases">
        <title>WGS of CPCC 203550 I12A-02606.</title>
        <authorList>
            <person name="Jiang Z."/>
        </authorList>
    </citation>
    <scope>NUCLEOTIDE SEQUENCE [LARGE SCALE GENOMIC DNA]</scope>
    <source>
        <strain evidence="2 3">I12A-02606</strain>
    </source>
</reference>
<dbReference type="SUPFAM" id="SSF53474">
    <property type="entry name" value="alpha/beta-Hydrolases"/>
    <property type="match status" value="1"/>
</dbReference>